<dbReference type="InterPro" id="IPR009057">
    <property type="entry name" value="Homeodomain-like_sf"/>
</dbReference>
<dbReference type="InterPro" id="IPR027417">
    <property type="entry name" value="P-loop_NTPase"/>
</dbReference>
<dbReference type="EMBL" id="JAJJPB010000016">
    <property type="protein sequence ID" value="MCC9295618.1"/>
    <property type="molecule type" value="Genomic_DNA"/>
</dbReference>
<accession>A0ABS8N745</accession>
<dbReference type="InterPro" id="IPR025662">
    <property type="entry name" value="Sigma_54_int_dom_ATP-bd_1"/>
</dbReference>
<dbReference type="InterPro" id="IPR003593">
    <property type="entry name" value="AAA+_ATPase"/>
</dbReference>
<feature type="domain" description="Sigma-54 factor interaction" evidence="8">
    <location>
        <begin position="161"/>
        <end position="389"/>
    </location>
</feature>
<dbReference type="InterPro" id="IPR025944">
    <property type="entry name" value="Sigma_54_int_dom_CS"/>
</dbReference>
<keyword evidence="1" id="KW-0547">Nucleotide-binding</keyword>
<dbReference type="SUPFAM" id="SSF55785">
    <property type="entry name" value="PYP-like sensor domain (PAS domain)"/>
    <property type="match status" value="1"/>
</dbReference>
<dbReference type="NCBIfam" id="TIGR00229">
    <property type="entry name" value="sensory_box"/>
    <property type="match status" value="1"/>
</dbReference>
<dbReference type="InterPro" id="IPR025943">
    <property type="entry name" value="Sigma_54_int_dom_ATP-bd_2"/>
</dbReference>
<dbReference type="Pfam" id="PF00989">
    <property type="entry name" value="PAS"/>
    <property type="match status" value="1"/>
</dbReference>
<organism evidence="11 12">
    <name type="scientific">Clostridium aromativorans</name>
    <dbReference type="NCBI Taxonomy" id="2836848"/>
    <lineage>
        <taxon>Bacteria</taxon>
        <taxon>Bacillati</taxon>
        <taxon>Bacillota</taxon>
        <taxon>Clostridia</taxon>
        <taxon>Eubacteriales</taxon>
        <taxon>Clostridiaceae</taxon>
        <taxon>Clostridium</taxon>
    </lineage>
</organism>
<dbReference type="InterPro" id="IPR002078">
    <property type="entry name" value="Sigma_54_int"/>
</dbReference>
<keyword evidence="5" id="KW-0238">DNA-binding</keyword>
<dbReference type="InterPro" id="IPR058031">
    <property type="entry name" value="AAA_lid_NorR"/>
</dbReference>
<evidence type="ECO:0000313" key="11">
    <source>
        <dbReference type="EMBL" id="MCC9295618.1"/>
    </source>
</evidence>
<dbReference type="RefSeq" id="WP_229981621.1">
    <property type="nucleotide sequence ID" value="NZ_JAJJPB010000016.1"/>
</dbReference>
<protein>
    <recommendedName>
        <fullName evidence="7">HTH-type transcriptional regulatory protein TyrR</fullName>
    </recommendedName>
</protein>
<dbReference type="PROSITE" id="PS00676">
    <property type="entry name" value="SIGMA54_INTERACT_2"/>
    <property type="match status" value="1"/>
</dbReference>
<dbReference type="Proteomes" id="UP001165422">
    <property type="component" value="Unassembled WGS sequence"/>
</dbReference>
<dbReference type="Gene3D" id="3.40.50.300">
    <property type="entry name" value="P-loop containing nucleotide triphosphate hydrolases"/>
    <property type="match status" value="1"/>
</dbReference>
<evidence type="ECO:0000256" key="7">
    <source>
        <dbReference type="ARBA" id="ARBA00029500"/>
    </source>
</evidence>
<dbReference type="PROSITE" id="PS50113">
    <property type="entry name" value="PAC"/>
    <property type="match status" value="1"/>
</dbReference>
<keyword evidence="12" id="KW-1185">Reference proteome</keyword>
<dbReference type="InterPro" id="IPR035965">
    <property type="entry name" value="PAS-like_dom_sf"/>
</dbReference>
<dbReference type="PROSITE" id="PS50045">
    <property type="entry name" value="SIGMA54_INTERACT_4"/>
    <property type="match status" value="1"/>
</dbReference>
<keyword evidence="6" id="KW-0804">Transcription</keyword>
<dbReference type="PROSITE" id="PS00675">
    <property type="entry name" value="SIGMA54_INTERACT_1"/>
    <property type="match status" value="1"/>
</dbReference>
<reference evidence="11" key="1">
    <citation type="submission" date="2021-11" db="EMBL/GenBank/DDBJ databases">
        <authorList>
            <person name="Qingchun L."/>
            <person name="Dong Z."/>
            <person name="Zongwei Q."/>
            <person name="Jia Z."/>
            <person name="Duotao L."/>
        </authorList>
    </citation>
    <scope>NUCLEOTIDE SEQUENCE</scope>
    <source>
        <strain evidence="11">WLY-B-L2</strain>
    </source>
</reference>
<dbReference type="Pfam" id="PF18024">
    <property type="entry name" value="HTH_50"/>
    <property type="match status" value="1"/>
</dbReference>
<dbReference type="SUPFAM" id="SSF46689">
    <property type="entry name" value="Homeodomain-like"/>
    <property type="match status" value="1"/>
</dbReference>
<gene>
    <name evidence="11" type="ORF">LN736_12190</name>
</gene>
<evidence type="ECO:0000256" key="4">
    <source>
        <dbReference type="ARBA" id="ARBA00023015"/>
    </source>
</evidence>
<dbReference type="PROSITE" id="PS50112">
    <property type="entry name" value="PAS"/>
    <property type="match status" value="1"/>
</dbReference>
<dbReference type="SMART" id="SM00091">
    <property type="entry name" value="PAS"/>
    <property type="match status" value="1"/>
</dbReference>
<proteinExistence type="predicted"/>
<sequence length="473" mass="53723">MEDDTQIGKISKCDFEEIVDNLYDGIYFADGEGNTLYVNRAYTEMTGLNRDKLIGRNVKDLLKEGVYYNAVTLEVIKQKKTVTSIGKAKKGVEMLITGSPIFSHGGTVRRVVVIDRDISELRRIQRELELSLKKIKVVEKINSKKEQEIEHLRKQQLNNNFIGSSKEMKEILKMISKVAPLDVTVLITGESGVGKEVVANQIFRKSLRNKGAFIKVNCAAIPANLLESELFGYEKGAFTGAINRKIGLFELSDKGTLMLDEIGDMSLNLQAKLLRVIQEKEITRIGGEKTIPVDVRIIAVTNKNLKKMVKQGTFREDLYYRINVFPIHILPLRSRRSDILDLLDHFLKIYNTKYSKEVVIDKRAISVFQRYPWPGNIRELKNIIERIVIISEPHTSITPDDVASLLMMKEERADMSQSKLGLRESIQNVERELIKEALKRGGSTRKAAEILKISQSAVVKKAKKLSIDFNKQQ</sequence>
<feature type="domain" description="PAS" evidence="9">
    <location>
        <begin position="11"/>
        <end position="62"/>
    </location>
</feature>
<dbReference type="SUPFAM" id="SSF52540">
    <property type="entry name" value="P-loop containing nucleoside triphosphate hydrolases"/>
    <property type="match status" value="1"/>
</dbReference>
<evidence type="ECO:0000256" key="3">
    <source>
        <dbReference type="ARBA" id="ARBA00022840"/>
    </source>
</evidence>
<evidence type="ECO:0000256" key="5">
    <source>
        <dbReference type="ARBA" id="ARBA00023125"/>
    </source>
</evidence>
<dbReference type="CDD" id="cd00130">
    <property type="entry name" value="PAS"/>
    <property type="match status" value="1"/>
</dbReference>
<name>A0ABS8N745_9CLOT</name>
<feature type="domain" description="PAC" evidence="10">
    <location>
        <begin position="78"/>
        <end position="130"/>
    </location>
</feature>
<dbReference type="CDD" id="cd00009">
    <property type="entry name" value="AAA"/>
    <property type="match status" value="1"/>
</dbReference>
<dbReference type="Gene3D" id="1.10.8.60">
    <property type="match status" value="1"/>
</dbReference>
<dbReference type="Gene3D" id="1.10.10.60">
    <property type="entry name" value="Homeodomain-like"/>
    <property type="match status" value="1"/>
</dbReference>
<dbReference type="Pfam" id="PF25601">
    <property type="entry name" value="AAA_lid_14"/>
    <property type="match status" value="1"/>
</dbReference>
<dbReference type="SMART" id="SM00382">
    <property type="entry name" value="AAA"/>
    <property type="match status" value="1"/>
</dbReference>
<dbReference type="InterPro" id="IPR000014">
    <property type="entry name" value="PAS"/>
</dbReference>
<dbReference type="Gene3D" id="3.30.450.20">
    <property type="entry name" value="PAS domain"/>
    <property type="match status" value="1"/>
</dbReference>
<comment type="caution">
    <text evidence="11">The sequence shown here is derived from an EMBL/GenBank/DDBJ whole genome shotgun (WGS) entry which is preliminary data.</text>
</comment>
<keyword evidence="4" id="KW-0805">Transcription regulation</keyword>
<keyword evidence="2" id="KW-0058">Aromatic hydrocarbons catabolism</keyword>
<evidence type="ECO:0000259" key="8">
    <source>
        <dbReference type="PROSITE" id="PS50045"/>
    </source>
</evidence>
<keyword evidence="3" id="KW-0067">ATP-binding</keyword>
<dbReference type="Pfam" id="PF00158">
    <property type="entry name" value="Sigma54_activat"/>
    <property type="match status" value="1"/>
</dbReference>
<evidence type="ECO:0000256" key="2">
    <source>
        <dbReference type="ARBA" id="ARBA00022797"/>
    </source>
</evidence>
<dbReference type="InterPro" id="IPR030828">
    <property type="entry name" value="HTH_TyrR"/>
</dbReference>
<dbReference type="InterPro" id="IPR013767">
    <property type="entry name" value="PAS_fold"/>
</dbReference>
<evidence type="ECO:0000259" key="10">
    <source>
        <dbReference type="PROSITE" id="PS50113"/>
    </source>
</evidence>
<dbReference type="PROSITE" id="PS00688">
    <property type="entry name" value="SIGMA54_INTERACT_3"/>
    <property type="match status" value="1"/>
</dbReference>
<evidence type="ECO:0000313" key="12">
    <source>
        <dbReference type="Proteomes" id="UP001165422"/>
    </source>
</evidence>
<dbReference type="InterPro" id="IPR000700">
    <property type="entry name" value="PAS-assoc_C"/>
</dbReference>
<evidence type="ECO:0000259" key="9">
    <source>
        <dbReference type="PROSITE" id="PS50112"/>
    </source>
</evidence>
<evidence type="ECO:0000256" key="1">
    <source>
        <dbReference type="ARBA" id="ARBA00022741"/>
    </source>
</evidence>
<evidence type="ECO:0000256" key="6">
    <source>
        <dbReference type="ARBA" id="ARBA00023163"/>
    </source>
</evidence>
<dbReference type="PANTHER" id="PTHR32071">
    <property type="entry name" value="TRANSCRIPTIONAL REGULATORY PROTEIN"/>
    <property type="match status" value="1"/>
</dbReference>